<evidence type="ECO:0000313" key="9">
    <source>
        <dbReference type="EMBL" id="MBD1547222.1"/>
    </source>
</evidence>
<comment type="caution">
    <text evidence="9">The sequence shown here is derived from an EMBL/GenBank/DDBJ whole genome shotgun (WGS) entry which is preliminary data.</text>
</comment>
<comment type="cofactor">
    <cofactor evidence="1">
        <name>Mg(2+)</name>
        <dbReference type="ChEBI" id="CHEBI:18420"/>
    </cofactor>
</comment>
<evidence type="ECO:0000259" key="8">
    <source>
        <dbReference type="PROSITE" id="PS51880"/>
    </source>
</evidence>
<dbReference type="GO" id="GO:0005737">
    <property type="term" value="C:cytoplasm"/>
    <property type="evidence" value="ECO:0007669"/>
    <property type="project" value="TreeGrafter"/>
</dbReference>
<keyword evidence="5" id="KW-0460">Magnesium</keyword>
<dbReference type="SUPFAM" id="SSF52540">
    <property type="entry name" value="P-loop containing nucleoside triphosphate hydrolases"/>
    <property type="match status" value="1"/>
</dbReference>
<dbReference type="GO" id="GO:0043023">
    <property type="term" value="F:ribosomal large subunit binding"/>
    <property type="evidence" value="ECO:0007669"/>
    <property type="project" value="UniProtKB-UniRule"/>
</dbReference>
<dbReference type="InterPro" id="IPR031167">
    <property type="entry name" value="G_OBG"/>
</dbReference>
<dbReference type="PANTHER" id="PTHR23305">
    <property type="entry name" value="OBG GTPASE FAMILY"/>
    <property type="match status" value="1"/>
</dbReference>
<sequence>MGFQCGIVGLPNVGKSTLFNALTKTAAAQAANYPFCTIEPNTGEVAVPDPRLNAIQKISGSKELIPTRITFVDIAGLVRGASKGEGLGNQFLANIREVDAIVHVLRCFEDDDITHVEGTIDPIADAETVETELMVSDLESLERRIAPLKKKATGGDKEAKAVIPIMEAALALLQDGKPVRLLKLDDPEEKKILDGLNLLTSKPVLFVCNVDEASAATGNALSAKVEEMAKAQGAGSVIISAAIEAEISQLDKDEQDEYLETIGLEEPGLDRLIRAGYELLGLITYFTAGPKEVRAWTITAGTKAPAAAGVIHTDFERGFIRAQTIAYNDYISLGGEAAAKEAGKARDEGKEYIVKDGDILLFKFNT</sequence>
<accession>A0A926S773</accession>
<organism evidence="9 10">
    <name type="scientific">Roseibium aggregatum</name>
    <dbReference type="NCBI Taxonomy" id="187304"/>
    <lineage>
        <taxon>Bacteria</taxon>
        <taxon>Pseudomonadati</taxon>
        <taxon>Pseudomonadota</taxon>
        <taxon>Alphaproteobacteria</taxon>
        <taxon>Hyphomicrobiales</taxon>
        <taxon>Stappiaceae</taxon>
        <taxon>Roseibium</taxon>
    </lineage>
</organism>
<protein>
    <recommendedName>
        <fullName evidence="6">Ribosome-binding ATPase YchF</fullName>
    </recommendedName>
</protein>
<dbReference type="GO" id="GO:0016887">
    <property type="term" value="F:ATP hydrolysis activity"/>
    <property type="evidence" value="ECO:0007669"/>
    <property type="project" value="UniProtKB-UniRule"/>
</dbReference>
<dbReference type="FunFam" id="1.10.150.300:FF:000001">
    <property type="entry name" value="Ribosome-binding ATPase YchF"/>
    <property type="match status" value="1"/>
</dbReference>
<dbReference type="InterPro" id="IPR041706">
    <property type="entry name" value="YchF_N"/>
</dbReference>
<dbReference type="InterPro" id="IPR013029">
    <property type="entry name" value="YchF_C"/>
</dbReference>
<keyword evidence="4 6" id="KW-0067">ATP-binding</keyword>
<reference evidence="9" key="1">
    <citation type="submission" date="2020-05" db="EMBL/GenBank/DDBJ databases">
        <title>Identification of trans-AT polyketide cluster in two marine bacteria, producers of a novel glutaramide-containing polyketide sesbanimide D and analogs.</title>
        <authorList>
            <person name="Kacar D."/>
            <person name="Rodriguez P."/>
            <person name="Canedo L."/>
            <person name="Gonzalez E."/>
            <person name="Galan B."/>
            <person name="De La Calle F."/>
            <person name="Garcia J.L."/>
        </authorList>
    </citation>
    <scope>NUCLEOTIDE SEQUENCE</scope>
    <source>
        <strain evidence="9">PHM038</strain>
    </source>
</reference>
<dbReference type="Pfam" id="PF01926">
    <property type="entry name" value="MMR_HSR1"/>
    <property type="match status" value="1"/>
</dbReference>
<evidence type="ECO:0000256" key="5">
    <source>
        <dbReference type="ARBA" id="ARBA00022842"/>
    </source>
</evidence>
<dbReference type="PIRSF" id="PIRSF006641">
    <property type="entry name" value="CHP00092"/>
    <property type="match status" value="1"/>
</dbReference>
<dbReference type="PROSITE" id="PS51710">
    <property type="entry name" value="G_OBG"/>
    <property type="match status" value="1"/>
</dbReference>
<dbReference type="GO" id="GO:0005524">
    <property type="term" value="F:ATP binding"/>
    <property type="evidence" value="ECO:0007669"/>
    <property type="project" value="UniProtKB-UniRule"/>
</dbReference>
<dbReference type="PANTHER" id="PTHR23305:SF18">
    <property type="entry name" value="OBG-TYPE G DOMAIN-CONTAINING PROTEIN"/>
    <property type="match status" value="1"/>
</dbReference>
<dbReference type="AlphaFoldDB" id="A0A926S773"/>
<dbReference type="SUPFAM" id="SSF81271">
    <property type="entry name" value="TGS-like"/>
    <property type="match status" value="1"/>
</dbReference>
<dbReference type="Proteomes" id="UP000598467">
    <property type="component" value="Unassembled WGS sequence"/>
</dbReference>
<feature type="domain" description="OBG-type G" evidence="7">
    <location>
        <begin position="3"/>
        <end position="259"/>
    </location>
</feature>
<evidence type="ECO:0000259" key="7">
    <source>
        <dbReference type="PROSITE" id="PS51710"/>
    </source>
</evidence>
<keyword evidence="3 6" id="KW-0547">Nucleotide-binding</keyword>
<dbReference type="EMBL" id="JABFCZ010000013">
    <property type="protein sequence ID" value="MBD1547222.1"/>
    <property type="molecule type" value="Genomic_DNA"/>
</dbReference>
<dbReference type="InterPro" id="IPR012676">
    <property type="entry name" value="TGS-like"/>
</dbReference>
<dbReference type="GO" id="GO:0005525">
    <property type="term" value="F:GTP binding"/>
    <property type="evidence" value="ECO:0007669"/>
    <property type="project" value="InterPro"/>
</dbReference>
<gene>
    <name evidence="6 9" type="primary">ychF</name>
    <name evidence="9" type="ORF">HK439_13220</name>
</gene>
<evidence type="ECO:0000256" key="1">
    <source>
        <dbReference type="ARBA" id="ARBA00001946"/>
    </source>
</evidence>
<dbReference type="HAMAP" id="MF_00944">
    <property type="entry name" value="YchF_OLA1_ATPase"/>
    <property type="match status" value="1"/>
</dbReference>
<dbReference type="InterPro" id="IPR004396">
    <property type="entry name" value="ATPase_YchF/OLA1"/>
</dbReference>
<dbReference type="Pfam" id="PF06071">
    <property type="entry name" value="YchF-GTPase_C"/>
    <property type="match status" value="1"/>
</dbReference>
<dbReference type="InterPro" id="IPR006073">
    <property type="entry name" value="GTP-bd"/>
</dbReference>
<dbReference type="CDD" id="cd04867">
    <property type="entry name" value="TGS_YchF_OLA1"/>
    <property type="match status" value="1"/>
</dbReference>
<evidence type="ECO:0000256" key="6">
    <source>
        <dbReference type="HAMAP-Rule" id="MF_00944"/>
    </source>
</evidence>
<dbReference type="FunFam" id="3.10.20.30:FF:000001">
    <property type="entry name" value="Ribosome-binding ATPase YchF"/>
    <property type="match status" value="1"/>
</dbReference>
<dbReference type="InterPro" id="IPR012675">
    <property type="entry name" value="Beta-grasp_dom_sf"/>
</dbReference>
<dbReference type="NCBIfam" id="TIGR00092">
    <property type="entry name" value="redox-regulated ATPase YchF"/>
    <property type="match status" value="1"/>
</dbReference>
<feature type="domain" description="TGS" evidence="8">
    <location>
        <begin position="281"/>
        <end position="364"/>
    </location>
</feature>
<dbReference type="GO" id="GO:0046872">
    <property type="term" value="F:metal ion binding"/>
    <property type="evidence" value="ECO:0007669"/>
    <property type="project" value="UniProtKB-KW"/>
</dbReference>
<dbReference type="CDD" id="cd01900">
    <property type="entry name" value="YchF"/>
    <property type="match status" value="1"/>
</dbReference>
<name>A0A926S773_9HYPH</name>
<comment type="similarity">
    <text evidence="6">Belongs to the TRAFAC class OBG-HflX-like GTPase superfamily. OBG GTPase family. YchF/OLA1 subfamily.</text>
</comment>
<dbReference type="InterPro" id="IPR023192">
    <property type="entry name" value="TGS-like_dom_sf"/>
</dbReference>
<comment type="function">
    <text evidence="6">ATPase that binds to both the 70S ribosome and the 50S ribosomal subunit in a nucleotide-independent manner.</text>
</comment>
<evidence type="ECO:0000256" key="3">
    <source>
        <dbReference type="ARBA" id="ARBA00022741"/>
    </source>
</evidence>
<dbReference type="InterPro" id="IPR027417">
    <property type="entry name" value="P-loop_NTPase"/>
</dbReference>
<dbReference type="Gene3D" id="3.40.50.300">
    <property type="entry name" value="P-loop containing nucleotide triphosphate hydrolases"/>
    <property type="match status" value="1"/>
</dbReference>
<dbReference type="PRINTS" id="PR00326">
    <property type="entry name" value="GTP1OBG"/>
</dbReference>
<evidence type="ECO:0000256" key="2">
    <source>
        <dbReference type="ARBA" id="ARBA00022723"/>
    </source>
</evidence>
<dbReference type="InterPro" id="IPR004095">
    <property type="entry name" value="TGS"/>
</dbReference>
<keyword evidence="2" id="KW-0479">Metal-binding</keyword>
<feature type="binding site" evidence="6">
    <location>
        <begin position="12"/>
        <end position="17"/>
    </location>
    <ligand>
        <name>ATP</name>
        <dbReference type="ChEBI" id="CHEBI:30616"/>
    </ligand>
</feature>
<dbReference type="RefSeq" id="WP_190291975.1">
    <property type="nucleotide sequence ID" value="NZ_JABFCZ010000013.1"/>
</dbReference>
<evidence type="ECO:0000313" key="10">
    <source>
        <dbReference type="Proteomes" id="UP000598467"/>
    </source>
</evidence>
<dbReference type="Gene3D" id="1.10.150.300">
    <property type="entry name" value="TGS-like domain"/>
    <property type="match status" value="1"/>
</dbReference>
<dbReference type="Gene3D" id="3.10.20.30">
    <property type="match status" value="1"/>
</dbReference>
<evidence type="ECO:0000256" key="4">
    <source>
        <dbReference type="ARBA" id="ARBA00022840"/>
    </source>
</evidence>
<dbReference type="PROSITE" id="PS51880">
    <property type="entry name" value="TGS"/>
    <property type="match status" value="1"/>
</dbReference>
<proteinExistence type="inferred from homology"/>